<organism evidence="3 4">
    <name type="scientific">Eiseniibacteriota bacterium</name>
    <dbReference type="NCBI Taxonomy" id="2212470"/>
    <lineage>
        <taxon>Bacteria</taxon>
        <taxon>Candidatus Eiseniibacteriota</taxon>
    </lineage>
</organism>
<comment type="caution">
    <text evidence="3">The sequence shown here is derived from an EMBL/GenBank/DDBJ whole genome shotgun (WGS) entry which is preliminary data.</text>
</comment>
<feature type="compositionally biased region" description="Basic and acidic residues" evidence="2">
    <location>
        <begin position="201"/>
        <end position="224"/>
    </location>
</feature>
<dbReference type="SUPFAM" id="SSF48452">
    <property type="entry name" value="TPR-like"/>
    <property type="match status" value="1"/>
</dbReference>
<gene>
    <name evidence="3" type="ORF">E6K76_10795</name>
</gene>
<dbReference type="PROSITE" id="PS50005">
    <property type="entry name" value="TPR"/>
    <property type="match status" value="1"/>
</dbReference>
<reference evidence="3 4" key="1">
    <citation type="journal article" date="2019" name="Nat. Microbiol.">
        <title>Mediterranean grassland soil C-N compound turnover is dependent on rainfall and depth, and is mediated by genomically divergent microorganisms.</title>
        <authorList>
            <person name="Diamond S."/>
            <person name="Andeer P.F."/>
            <person name="Li Z."/>
            <person name="Crits-Christoph A."/>
            <person name="Burstein D."/>
            <person name="Anantharaman K."/>
            <person name="Lane K.R."/>
            <person name="Thomas B.C."/>
            <person name="Pan C."/>
            <person name="Northen T.R."/>
            <person name="Banfield J.F."/>
        </authorList>
    </citation>
    <scope>NUCLEOTIDE SEQUENCE [LARGE SCALE GENOMIC DNA]</scope>
    <source>
        <strain evidence="3">WS_6</strain>
    </source>
</reference>
<dbReference type="InterPro" id="IPR019734">
    <property type="entry name" value="TPR_rpt"/>
</dbReference>
<dbReference type="Proteomes" id="UP000316852">
    <property type="component" value="Unassembled WGS sequence"/>
</dbReference>
<keyword evidence="1" id="KW-0802">TPR repeat</keyword>
<evidence type="ECO:0000313" key="4">
    <source>
        <dbReference type="Proteomes" id="UP000316852"/>
    </source>
</evidence>
<feature type="repeat" description="TPR" evidence="1">
    <location>
        <begin position="91"/>
        <end position="124"/>
    </location>
</feature>
<feature type="region of interest" description="Disordered" evidence="2">
    <location>
        <begin position="138"/>
        <end position="224"/>
    </location>
</feature>
<name>A0A538T117_UNCEI</name>
<evidence type="ECO:0000256" key="1">
    <source>
        <dbReference type="PROSITE-ProRule" id="PRU00339"/>
    </source>
</evidence>
<accession>A0A538T117</accession>
<proteinExistence type="predicted"/>
<dbReference type="Gene3D" id="1.25.40.10">
    <property type="entry name" value="Tetratricopeptide repeat domain"/>
    <property type="match status" value="1"/>
</dbReference>
<dbReference type="AlphaFoldDB" id="A0A538T117"/>
<dbReference type="EMBL" id="VBOW01000066">
    <property type="protein sequence ID" value="TMQ57326.1"/>
    <property type="molecule type" value="Genomic_DNA"/>
</dbReference>
<protein>
    <submittedName>
        <fullName evidence="3">Uncharacterized protein</fullName>
    </submittedName>
</protein>
<sequence>MKRGAALLVLTLTALGAIYEWGGPARKGVRALRAHRLDEALDALRAGRSEMPSSAVIPYDEALAHLGRGEADSAQIRFGEAMTLRGDPARAAAAYNMGNQSMRAMRFAEAARYYREALRITPRDLDAKRNLEEAIRRLRQPLGQPRREPQAGGAGPPTPGGRENPVPQPMGGGAKEPRQTPRGSSGEFTREEAEQWLQALESERRARMHEDQGRRQEETGHRDW</sequence>
<evidence type="ECO:0000313" key="3">
    <source>
        <dbReference type="EMBL" id="TMQ57326.1"/>
    </source>
</evidence>
<evidence type="ECO:0000256" key="2">
    <source>
        <dbReference type="SAM" id="MobiDB-lite"/>
    </source>
</evidence>
<dbReference type="InterPro" id="IPR011990">
    <property type="entry name" value="TPR-like_helical_dom_sf"/>
</dbReference>